<dbReference type="Proteomes" id="UP000237105">
    <property type="component" value="Unassembled WGS sequence"/>
</dbReference>
<gene>
    <name evidence="1" type="ORF">PanWU01x14_209960</name>
</gene>
<sequence length="91" mass="9561">TVTNSQVHVDLLRKPIGTSLTKVANTFCYLHKASRVRSSNSGADPGGGFVSRRERLQLGVAVLNSSCRRRGLSAEKGSEGGGELVMFGGLG</sequence>
<feature type="non-terminal residue" evidence="1">
    <location>
        <position position="1"/>
    </location>
</feature>
<dbReference type="OrthoDB" id="10334057at2759"/>
<accession>A0A2P5BU97</accession>
<evidence type="ECO:0000313" key="1">
    <source>
        <dbReference type="EMBL" id="PON52360.1"/>
    </source>
</evidence>
<protein>
    <submittedName>
        <fullName evidence="1">Uncharacterized protein</fullName>
    </submittedName>
</protein>
<evidence type="ECO:0000313" key="2">
    <source>
        <dbReference type="Proteomes" id="UP000237105"/>
    </source>
</evidence>
<dbReference type="EMBL" id="JXTB01000221">
    <property type="protein sequence ID" value="PON52360.1"/>
    <property type="molecule type" value="Genomic_DNA"/>
</dbReference>
<keyword evidence="2" id="KW-1185">Reference proteome</keyword>
<reference evidence="2" key="1">
    <citation type="submission" date="2016-06" db="EMBL/GenBank/DDBJ databases">
        <title>Parallel loss of symbiosis genes in relatives of nitrogen-fixing non-legume Parasponia.</title>
        <authorList>
            <person name="Van Velzen R."/>
            <person name="Holmer R."/>
            <person name="Bu F."/>
            <person name="Rutten L."/>
            <person name="Van Zeijl A."/>
            <person name="Liu W."/>
            <person name="Santuari L."/>
            <person name="Cao Q."/>
            <person name="Sharma T."/>
            <person name="Shen D."/>
            <person name="Roswanjaya Y."/>
            <person name="Wardhani T."/>
            <person name="Kalhor M.S."/>
            <person name="Jansen J."/>
            <person name="Van den Hoogen J."/>
            <person name="Gungor B."/>
            <person name="Hartog M."/>
            <person name="Hontelez J."/>
            <person name="Verver J."/>
            <person name="Yang W.-C."/>
            <person name="Schijlen E."/>
            <person name="Repin R."/>
            <person name="Schilthuizen M."/>
            <person name="Schranz E."/>
            <person name="Heidstra R."/>
            <person name="Miyata K."/>
            <person name="Fedorova E."/>
            <person name="Kohlen W."/>
            <person name="Bisseling T."/>
            <person name="Smit S."/>
            <person name="Geurts R."/>
        </authorList>
    </citation>
    <scope>NUCLEOTIDE SEQUENCE [LARGE SCALE GENOMIC DNA]</scope>
    <source>
        <strain evidence="2">cv. WU1-14</strain>
    </source>
</reference>
<name>A0A2P5BU97_PARAD</name>
<dbReference type="AlphaFoldDB" id="A0A2P5BU97"/>
<organism evidence="1 2">
    <name type="scientific">Parasponia andersonii</name>
    <name type="common">Sponia andersonii</name>
    <dbReference type="NCBI Taxonomy" id="3476"/>
    <lineage>
        <taxon>Eukaryota</taxon>
        <taxon>Viridiplantae</taxon>
        <taxon>Streptophyta</taxon>
        <taxon>Embryophyta</taxon>
        <taxon>Tracheophyta</taxon>
        <taxon>Spermatophyta</taxon>
        <taxon>Magnoliopsida</taxon>
        <taxon>eudicotyledons</taxon>
        <taxon>Gunneridae</taxon>
        <taxon>Pentapetalae</taxon>
        <taxon>rosids</taxon>
        <taxon>fabids</taxon>
        <taxon>Rosales</taxon>
        <taxon>Cannabaceae</taxon>
        <taxon>Parasponia</taxon>
    </lineage>
</organism>
<proteinExistence type="predicted"/>
<comment type="caution">
    <text evidence="1">The sequence shown here is derived from an EMBL/GenBank/DDBJ whole genome shotgun (WGS) entry which is preliminary data.</text>
</comment>